<evidence type="ECO:0000313" key="1">
    <source>
        <dbReference type="EMBL" id="CAE6487869.1"/>
    </source>
</evidence>
<name>A0A812EUS9_9ARCH</name>
<dbReference type="RefSeq" id="WP_205098142.1">
    <property type="nucleotide sequence ID" value="NZ_CAJNAQ010000002.1"/>
</dbReference>
<organism evidence="1 2">
    <name type="scientific">Candidatus Nitrosotenuis uzonensis</name>
    <dbReference type="NCBI Taxonomy" id="1407055"/>
    <lineage>
        <taxon>Archaea</taxon>
        <taxon>Nitrososphaerota</taxon>
        <taxon>Candidatus Nitrosotenuis</taxon>
    </lineage>
</organism>
<accession>A0A812EUS9</accession>
<proteinExistence type="predicted"/>
<evidence type="ECO:0000313" key="2">
    <source>
        <dbReference type="Proteomes" id="UP000655759"/>
    </source>
</evidence>
<dbReference type="AlphaFoldDB" id="A0A812EUS9"/>
<comment type="caution">
    <text evidence="1">The sequence shown here is derived from an EMBL/GenBank/DDBJ whole genome shotgun (WGS) entry which is preliminary data.</text>
</comment>
<dbReference type="Proteomes" id="UP000655759">
    <property type="component" value="Unassembled WGS sequence"/>
</dbReference>
<dbReference type="EMBL" id="CAJNAQ010000002">
    <property type="protein sequence ID" value="CAE6487869.1"/>
    <property type="molecule type" value="Genomic_DNA"/>
</dbReference>
<reference evidence="1" key="1">
    <citation type="submission" date="2021-02" db="EMBL/GenBank/DDBJ databases">
        <authorList>
            <person name="Han P."/>
        </authorList>
    </citation>
    <scope>NUCLEOTIDE SEQUENCE</scope>
    <source>
        <strain evidence="1">Candidatus Nitrosotenuis uzonensis 5A</strain>
    </source>
</reference>
<protein>
    <submittedName>
        <fullName evidence="1">Uncharacterized protein</fullName>
    </submittedName>
</protein>
<gene>
    <name evidence="1" type="ORF">NUZ5A_20378</name>
</gene>
<sequence>MNGDKTGRNSYYKMFSFALLASLSLILLAAPSAFAQAAGSNFTVVTGDEIKKNPTAVKILKNIEIAKQRLAEMQTAQKQITEHEKFIEEQRRLAKERLERDLAAFNKDHEDFMPKNAFAKFVSRVNATHSAFYWDQFDYLNNKITIATQAKQAILQSGGSYAEAQAEFIKYASMSRTEMIKLVSDLNIKHGFTDDNMQSYFDENGKLPRYEDDQKTICYACDKYEKIKEEMLLAEKRSKST</sequence>